<name>A0AA37TRY4_9GAMM</name>
<evidence type="ECO:0000259" key="13">
    <source>
        <dbReference type="PROSITE" id="PS50902"/>
    </source>
</evidence>
<feature type="binding site" evidence="12">
    <location>
        <begin position="550"/>
        <end position="551"/>
    </location>
    <ligand>
        <name>NADP(+)</name>
        <dbReference type="ChEBI" id="CHEBI:58349"/>
    </ligand>
</feature>
<dbReference type="InterPro" id="IPR039261">
    <property type="entry name" value="FNR_nucleotide-bd"/>
</dbReference>
<organism evidence="15 16">
    <name type="scientific">Paraferrimonas haliotis</name>
    <dbReference type="NCBI Taxonomy" id="2013866"/>
    <lineage>
        <taxon>Bacteria</taxon>
        <taxon>Pseudomonadati</taxon>
        <taxon>Pseudomonadota</taxon>
        <taxon>Gammaproteobacteria</taxon>
        <taxon>Alteromonadales</taxon>
        <taxon>Ferrimonadaceae</taxon>
        <taxon>Paraferrimonas</taxon>
    </lineage>
</organism>
<feature type="binding site" evidence="12">
    <location>
        <begin position="417"/>
        <end position="420"/>
    </location>
    <ligand>
        <name>FAD</name>
        <dbReference type="ChEBI" id="CHEBI:57692"/>
    </ligand>
</feature>
<dbReference type="InterPro" id="IPR010199">
    <property type="entry name" value="CysJ"/>
</dbReference>
<evidence type="ECO:0000256" key="12">
    <source>
        <dbReference type="PIRSR" id="PIRSR000207-1"/>
    </source>
</evidence>
<keyword evidence="6 12" id="KW-0274">FAD</keyword>
<feature type="domain" description="FAD-binding FR-type" evidence="14">
    <location>
        <begin position="266"/>
        <end position="479"/>
    </location>
</feature>
<dbReference type="PRINTS" id="PR00369">
    <property type="entry name" value="FLAVODOXIN"/>
</dbReference>
<keyword evidence="2" id="KW-0813">Transport</keyword>
<sequence length="630" mass="69726">MGASLTLGNALGFSLELHMVGKELSALASPLEENQIQSLTQLTQQLSPLQQAWVSGYLAASASAALQATTYAEATTANTDTSAPTTAAQPTLTILYGSQTGNCKALAQTLFQQTQQQGVTSELVSMAEFNPRKLKDEQGLLVLVSTHGEGDPPDDAIGFYKFLNSKRAPQLSQLKYSVLALGDSSYEHFCQTGKDIDERLEQLGAKRLAPRQDCDLDYEGEAEQWQQNTVKQWLESLPNASSTAQVVSINPSLSNAVQTEQGYSAKAPVEAEVLSVQSITGRDSIKDIYHIELALPEGIRYQEGDSLGVWADNRADTVSSVLEALSLDGDEPVQLKGATLSLREALTKRLELTLITPPQLQKWAQLSAATELTVRIAEKQHLRAYIAQRDWLQVFREFPASVTAQQLVDSLRALSPRLYSIASSQQLVEEEVHLTVAQVKRDNRLGTHYGLASNYLADRIEEGQTVSVFVESNSHFKPSSDAQTPLIMIGPGTGIAPFRSFMQAREAQGLKGNTWLFFGNPNFEQDFLYQTEWQSYLKQGVLEKIDLAFSRDQVEKVYVQDRLLQQAPAVWQWLQQGAAIYVCGDAERMAKDVEKALLTLIAQQGQMTHQQAQDYLESLRSNHRYQKDVY</sequence>
<evidence type="ECO:0000256" key="9">
    <source>
        <dbReference type="ARBA" id="ARBA00023002"/>
    </source>
</evidence>
<dbReference type="GO" id="GO:0050660">
    <property type="term" value="F:flavin adenine dinucleotide binding"/>
    <property type="evidence" value="ECO:0007669"/>
    <property type="project" value="InterPro"/>
</dbReference>
<dbReference type="InterPro" id="IPR001094">
    <property type="entry name" value="Flavdoxin-like"/>
</dbReference>
<evidence type="ECO:0000256" key="11">
    <source>
        <dbReference type="ARBA" id="ARBA00052219"/>
    </source>
</evidence>
<dbReference type="PIRSF" id="PIRSF000207">
    <property type="entry name" value="SiR-FP_CysJ"/>
    <property type="match status" value="1"/>
</dbReference>
<dbReference type="GO" id="GO:0010181">
    <property type="term" value="F:FMN binding"/>
    <property type="evidence" value="ECO:0007669"/>
    <property type="project" value="InterPro"/>
</dbReference>
<feature type="binding site" evidence="12">
    <location>
        <position position="592"/>
    </location>
    <ligand>
        <name>NADP(+)</name>
        <dbReference type="ChEBI" id="CHEBI:58349"/>
    </ligand>
</feature>
<dbReference type="EMBL" id="BSPO01000002">
    <property type="protein sequence ID" value="GLS83187.1"/>
    <property type="molecule type" value="Genomic_DNA"/>
</dbReference>
<dbReference type="EC" id="1.8.1.2" evidence="1"/>
<dbReference type="GO" id="GO:0019344">
    <property type="term" value="P:cysteine biosynthetic process"/>
    <property type="evidence" value="ECO:0007669"/>
    <property type="project" value="UniProtKB-KW"/>
</dbReference>
<feature type="binding site" evidence="12">
    <location>
        <begin position="556"/>
        <end position="560"/>
    </location>
    <ligand>
        <name>NADP(+)</name>
        <dbReference type="ChEBI" id="CHEBI:58349"/>
    </ligand>
</feature>
<feature type="binding site" evidence="12">
    <location>
        <begin position="435"/>
        <end position="437"/>
    </location>
    <ligand>
        <name>FAD</name>
        <dbReference type="ChEBI" id="CHEBI:57692"/>
    </ligand>
</feature>
<evidence type="ECO:0000259" key="14">
    <source>
        <dbReference type="PROSITE" id="PS51384"/>
    </source>
</evidence>
<keyword evidence="4" id="KW-0285">Flavoprotein</keyword>
<evidence type="ECO:0000256" key="3">
    <source>
        <dbReference type="ARBA" id="ARBA00022605"/>
    </source>
</evidence>
<keyword evidence="8" id="KW-0249">Electron transport</keyword>
<dbReference type="CDD" id="cd06199">
    <property type="entry name" value="SiR"/>
    <property type="match status" value="1"/>
</dbReference>
<keyword evidence="10" id="KW-0198">Cysteine biosynthesis</keyword>
<dbReference type="Gene3D" id="2.40.30.10">
    <property type="entry name" value="Translation factors"/>
    <property type="match status" value="1"/>
</dbReference>
<dbReference type="PROSITE" id="PS50902">
    <property type="entry name" value="FLAVODOXIN_LIKE"/>
    <property type="match status" value="1"/>
</dbReference>
<dbReference type="InterPro" id="IPR017938">
    <property type="entry name" value="Riboflavin_synthase-like_b-brl"/>
</dbReference>
<dbReference type="Pfam" id="PF00258">
    <property type="entry name" value="Flavodoxin_1"/>
    <property type="match status" value="1"/>
</dbReference>
<evidence type="ECO:0000313" key="16">
    <source>
        <dbReference type="Proteomes" id="UP001157439"/>
    </source>
</evidence>
<dbReference type="PROSITE" id="PS51384">
    <property type="entry name" value="FAD_FR"/>
    <property type="match status" value="1"/>
</dbReference>
<evidence type="ECO:0000256" key="1">
    <source>
        <dbReference type="ARBA" id="ARBA00012604"/>
    </source>
</evidence>
<accession>A0AA37TRY4</accession>
<dbReference type="GO" id="GO:0005829">
    <property type="term" value="C:cytosol"/>
    <property type="evidence" value="ECO:0007669"/>
    <property type="project" value="TreeGrafter"/>
</dbReference>
<dbReference type="AlphaFoldDB" id="A0AA37TRY4"/>
<evidence type="ECO:0000256" key="8">
    <source>
        <dbReference type="ARBA" id="ARBA00022982"/>
    </source>
</evidence>
<comment type="catalytic activity">
    <reaction evidence="11">
        <text>hydrogen sulfide + 3 NADP(+) + 3 H2O = sulfite + 3 NADPH + 4 H(+)</text>
        <dbReference type="Rhea" id="RHEA:13801"/>
        <dbReference type="ChEBI" id="CHEBI:15377"/>
        <dbReference type="ChEBI" id="CHEBI:15378"/>
        <dbReference type="ChEBI" id="CHEBI:17359"/>
        <dbReference type="ChEBI" id="CHEBI:29919"/>
        <dbReference type="ChEBI" id="CHEBI:57783"/>
        <dbReference type="ChEBI" id="CHEBI:58349"/>
        <dbReference type="EC" id="1.8.1.2"/>
    </reaction>
</comment>
<dbReference type="Proteomes" id="UP001157439">
    <property type="component" value="Unassembled WGS sequence"/>
</dbReference>
<feature type="binding site" evidence="12">
    <location>
        <position position="630"/>
    </location>
    <ligand>
        <name>FAD</name>
        <dbReference type="ChEBI" id="CHEBI:57692"/>
    </ligand>
</feature>
<evidence type="ECO:0000256" key="4">
    <source>
        <dbReference type="ARBA" id="ARBA00022630"/>
    </source>
</evidence>
<feature type="domain" description="Flavodoxin-like" evidence="13">
    <location>
        <begin position="92"/>
        <end position="238"/>
    </location>
</feature>
<comment type="cofactor">
    <cofactor evidence="12">
        <name>FMN</name>
        <dbReference type="ChEBI" id="CHEBI:58210"/>
    </cofactor>
    <text evidence="12">Binds 1 FMN per subunit.</text>
</comment>
<reference evidence="15 16" key="1">
    <citation type="journal article" date="2014" name="Int. J. Syst. Evol. Microbiol.">
        <title>Complete genome sequence of Corynebacterium casei LMG S-19264T (=DSM 44701T), isolated from a smear-ripened cheese.</title>
        <authorList>
            <consortium name="US DOE Joint Genome Institute (JGI-PGF)"/>
            <person name="Walter F."/>
            <person name="Albersmeier A."/>
            <person name="Kalinowski J."/>
            <person name="Ruckert C."/>
        </authorList>
    </citation>
    <scope>NUCLEOTIDE SEQUENCE [LARGE SCALE GENOMIC DNA]</scope>
    <source>
        <strain evidence="15 16">NBRC 112785</strain>
    </source>
</reference>
<comment type="caution">
    <text evidence="15">The sequence shown here is derived from an EMBL/GenBank/DDBJ whole genome shotgun (WGS) entry which is preliminary data.</text>
</comment>
<feature type="binding site" evidence="12">
    <location>
        <begin position="450"/>
        <end position="453"/>
    </location>
    <ligand>
        <name>FAD</name>
        <dbReference type="ChEBI" id="CHEBI:57692"/>
    </ligand>
</feature>
<dbReference type="InterPro" id="IPR001709">
    <property type="entry name" value="Flavoprot_Pyr_Nucl_cyt_Rdtase"/>
</dbReference>
<dbReference type="SUPFAM" id="SSF63380">
    <property type="entry name" value="Riboflavin synthase domain-like"/>
    <property type="match status" value="1"/>
</dbReference>
<dbReference type="InterPro" id="IPR003097">
    <property type="entry name" value="CysJ-like_FAD-binding"/>
</dbReference>
<keyword evidence="5 12" id="KW-0288">FMN</keyword>
<dbReference type="InterPro" id="IPR029039">
    <property type="entry name" value="Flavoprotein-like_sf"/>
</dbReference>
<dbReference type="PANTHER" id="PTHR19384">
    <property type="entry name" value="NITRIC OXIDE SYNTHASE-RELATED"/>
    <property type="match status" value="1"/>
</dbReference>
<dbReference type="SUPFAM" id="SSF52218">
    <property type="entry name" value="Flavoproteins"/>
    <property type="match status" value="1"/>
</dbReference>
<evidence type="ECO:0000256" key="2">
    <source>
        <dbReference type="ARBA" id="ARBA00022448"/>
    </source>
</evidence>
<dbReference type="InterPro" id="IPR023173">
    <property type="entry name" value="NADPH_Cyt_P450_Rdtase_alpha"/>
</dbReference>
<keyword evidence="16" id="KW-1185">Reference proteome</keyword>
<evidence type="ECO:0000256" key="5">
    <source>
        <dbReference type="ARBA" id="ARBA00022643"/>
    </source>
</evidence>
<feature type="binding site" evidence="12">
    <location>
        <position position="353"/>
    </location>
    <ligand>
        <name>FAD</name>
        <dbReference type="ChEBI" id="CHEBI:57692"/>
    </ligand>
</feature>
<evidence type="ECO:0000313" key="15">
    <source>
        <dbReference type="EMBL" id="GLS83187.1"/>
    </source>
</evidence>
<protein>
    <recommendedName>
        <fullName evidence="1">assimilatory sulfite reductase (NADPH)</fullName>
        <ecNumber evidence="1">1.8.1.2</ecNumber>
    </recommendedName>
</protein>
<comment type="cofactor">
    <cofactor evidence="12">
        <name>FAD</name>
        <dbReference type="ChEBI" id="CHEBI:57692"/>
    </cofactor>
    <text evidence="12">Binds 1 FAD per subunit.</text>
</comment>
<dbReference type="NCBIfam" id="TIGR01931">
    <property type="entry name" value="cysJ"/>
    <property type="match status" value="1"/>
</dbReference>
<evidence type="ECO:0000256" key="10">
    <source>
        <dbReference type="ARBA" id="ARBA00023192"/>
    </source>
</evidence>
<keyword evidence="9" id="KW-0560">Oxidoreductase</keyword>
<dbReference type="InterPro" id="IPR001433">
    <property type="entry name" value="OxRdtase_FAD/NAD-bd"/>
</dbReference>
<dbReference type="InterPro" id="IPR017927">
    <property type="entry name" value="FAD-bd_FR_type"/>
</dbReference>
<keyword evidence="3" id="KW-0028">Amino-acid biosynthesis</keyword>
<dbReference type="InterPro" id="IPR008254">
    <property type="entry name" value="Flavodoxin/NO_synth"/>
</dbReference>
<evidence type="ECO:0000256" key="7">
    <source>
        <dbReference type="ARBA" id="ARBA00022857"/>
    </source>
</evidence>
<dbReference type="Pfam" id="PF00667">
    <property type="entry name" value="FAD_binding_1"/>
    <property type="match status" value="1"/>
</dbReference>
<gene>
    <name evidence="15" type="primary">cysJ</name>
    <name evidence="15" type="ORF">GCM10007894_11640</name>
</gene>
<dbReference type="Gene3D" id="1.20.990.10">
    <property type="entry name" value="NADPH-cytochrome p450 Reductase, Chain A, domain 3"/>
    <property type="match status" value="1"/>
</dbReference>
<dbReference type="Pfam" id="PF00175">
    <property type="entry name" value="NAD_binding_1"/>
    <property type="match status" value="1"/>
</dbReference>
<dbReference type="PANTHER" id="PTHR19384:SF128">
    <property type="entry name" value="NADPH OXIDOREDUCTASE A"/>
    <property type="match status" value="1"/>
</dbReference>
<dbReference type="FunFam" id="3.40.50.80:FF:000001">
    <property type="entry name" value="NADPH--cytochrome P450 reductase 1"/>
    <property type="match status" value="1"/>
</dbReference>
<dbReference type="Gene3D" id="3.40.50.80">
    <property type="entry name" value="Nucleotide-binding domain of ferredoxin-NADP reductase (FNR) module"/>
    <property type="match status" value="1"/>
</dbReference>
<keyword evidence="7 12" id="KW-0521">NADP</keyword>
<evidence type="ECO:0000256" key="6">
    <source>
        <dbReference type="ARBA" id="ARBA00022827"/>
    </source>
</evidence>
<feature type="binding site" evidence="12">
    <location>
        <begin position="145"/>
        <end position="148"/>
    </location>
    <ligand>
        <name>FMN</name>
        <dbReference type="ChEBI" id="CHEBI:58210"/>
    </ligand>
</feature>
<dbReference type="GO" id="GO:0004783">
    <property type="term" value="F:sulfite reductase (NADPH) activity"/>
    <property type="evidence" value="ECO:0007669"/>
    <property type="project" value="UniProtKB-EC"/>
</dbReference>
<dbReference type="PRINTS" id="PR00371">
    <property type="entry name" value="FPNCR"/>
</dbReference>
<feature type="binding site" evidence="12">
    <location>
        <begin position="181"/>
        <end position="190"/>
    </location>
    <ligand>
        <name>FMN</name>
        <dbReference type="ChEBI" id="CHEBI:58210"/>
    </ligand>
</feature>
<dbReference type="Gene3D" id="3.40.50.360">
    <property type="match status" value="1"/>
</dbReference>
<dbReference type="SUPFAM" id="SSF52343">
    <property type="entry name" value="Ferredoxin reductase-like, C-terminal NADP-linked domain"/>
    <property type="match status" value="1"/>
</dbReference>
<feature type="binding site" evidence="12">
    <location>
        <position position="387"/>
    </location>
    <ligand>
        <name>FAD</name>
        <dbReference type="ChEBI" id="CHEBI:57692"/>
    </ligand>
</feature>
<proteinExistence type="predicted"/>